<dbReference type="GO" id="GO:0016301">
    <property type="term" value="F:kinase activity"/>
    <property type="evidence" value="ECO:0007669"/>
    <property type="project" value="UniProtKB-KW"/>
</dbReference>
<keyword evidence="2" id="KW-0808">Transferase</keyword>
<comment type="similarity">
    <text evidence="1">Belongs to the ROK (NagC/XylR) family.</text>
</comment>
<proteinExistence type="inferred from homology"/>
<dbReference type="OrthoDB" id="9795247at2"/>
<dbReference type="Proteomes" id="UP000184476">
    <property type="component" value="Unassembled WGS sequence"/>
</dbReference>
<sequence>MKKAIGIDLGGTQLRGCVIDQSGKILKELNQPTLAQRGPDAVIADLKKMIDTLTEGESISGIGIGSPGPLHNGIIHNPPNLPGWSAIPLVEILQQSFDLPVYLENDANVAALAEACLGAGKNEESVFYITVSTGIGGGYVLNRQLIKGAKNCAGEIGNMIVSSNGPLLPGLNRGSLESLASGQAIGKRGVQLLQVANGAKTVFQLANEGNPIAKQIIDDAINYLSIGIANIIQTVNPNIIILGGGVIQSQPHILSKLTTQIDSYVYSYLQQSTPLALATLGAQTGTTGSALLTGIFE</sequence>
<gene>
    <name evidence="2" type="ORF">SAMN05444392_11088</name>
</gene>
<keyword evidence="3" id="KW-1185">Reference proteome</keyword>
<dbReference type="InterPro" id="IPR000600">
    <property type="entry name" value="ROK"/>
</dbReference>
<organism evidence="2 3">
    <name type="scientific">Seinonella peptonophila</name>
    <dbReference type="NCBI Taxonomy" id="112248"/>
    <lineage>
        <taxon>Bacteria</taxon>
        <taxon>Bacillati</taxon>
        <taxon>Bacillota</taxon>
        <taxon>Bacilli</taxon>
        <taxon>Bacillales</taxon>
        <taxon>Thermoactinomycetaceae</taxon>
        <taxon>Seinonella</taxon>
    </lineage>
</organism>
<accession>A0A1M4ZS81</accession>
<dbReference type="AlphaFoldDB" id="A0A1M4ZS81"/>
<dbReference type="PANTHER" id="PTHR18964">
    <property type="entry name" value="ROK (REPRESSOR, ORF, KINASE) FAMILY"/>
    <property type="match status" value="1"/>
</dbReference>
<dbReference type="InterPro" id="IPR043129">
    <property type="entry name" value="ATPase_NBD"/>
</dbReference>
<evidence type="ECO:0000313" key="3">
    <source>
        <dbReference type="Proteomes" id="UP000184476"/>
    </source>
</evidence>
<dbReference type="SUPFAM" id="SSF53067">
    <property type="entry name" value="Actin-like ATPase domain"/>
    <property type="match status" value="1"/>
</dbReference>
<dbReference type="STRING" id="112248.SAMN05444392_11088"/>
<reference evidence="2 3" key="1">
    <citation type="submission" date="2016-11" db="EMBL/GenBank/DDBJ databases">
        <authorList>
            <person name="Jaros S."/>
            <person name="Januszkiewicz K."/>
            <person name="Wedrychowicz H."/>
        </authorList>
    </citation>
    <scope>NUCLEOTIDE SEQUENCE [LARGE SCALE GENOMIC DNA]</scope>
    <source>
        <strain evidence="2 3">DSM 44666</strain>
    </source>
</reference>
<dbReference type="EMBL" id="FQVL01000010">
    <property type="protein sequence ID" value="SHF20909.1"/>
    <property type="molecule type" value="Genomic_DNA"/>
</dbReference>
<dbReference type="Pfam" id="PF00480">
    <property type="entry name" value="ROK"/>
    <property type="match status" value="1"/>
</dbReference>
<dbReference type="Gene3D" id="3.30.420.40">
    <property type="match status" value="2"/>
</dbReference>
<evidence type="ECO:0000313" key="2">
    <source>
        <dbReference type="EMBL" id="SHF20909.1"/>
    </source>
</evidence>
<dbReference type="PANTHER" id="PTHR18964:SF149">
    <property type="entry name" value="BIFUNCTIONAL UDP-N-ACETYLGLUCOSAMINE 2-EPIMERASE_N-ACETYLMANNOSAMINE KINASE"/>
    <property type="match status" value="1"/>
</dbReference>
<protein>
    <submittedName>
        <fullName evidence="2">Glucokinase</fullName>
    </submittedName>
</protein>
<evidence type="ECO:0000256" key="1">
    <source>
        <dbReference type="ARBA" id="ARBA00006479"/>
    </source>
</evidence>
<name>A0A1M4ZS81_9BACL</name>
<keyword evidence="2" id="KW-0418">Kinase</keyword>
<dbReference type="RefSeq" id="WP_073156091.1">
    <property type="nucleotide sequence ID" value="NZ_FQVL01000010.1"/>
</dbReference>